<dbReference type="InterPro" id="IPR010730">
    <property type="entry name" value="HET"/>
</dbReference>
<dbReference type="Proteomes" id="UP001498398">
    <property type="component" value="Unassembled WGS sequence"/>
</dbReference>
<dbReference type="Pfam" id="PF06985">
    <property type="entry name" value="HET"/>
    <property type="match status" value="1"/>
</dbReference>
<feature type="domain" description="Heterokaryon incompatibility" evidence="1">
    <location>
        <begin position="27"/>
        <end position="122"/>
    </location>
</feature>
<accession>A0ABR1K4C4</accession>
<dbReference type="PANTHER" id="PTHR10622:SF10">
    <property type="entry name" value="HET DOMAIN-CONTAINING PROTEIN"/>
    <property type="match status" value="1"/>
</dbReference>
<evidence type="ECO:0000313" key="2">
    <source>
        <dbReference type="EMBL" id="KAK7472410.1"/>
    </source>
</evidence>
<organism evidence="2 3">
    <name type="scientific">Marasmiellus scandens</name>
    <dbReference type="NCBI Taxonomy" id="2682957"/>
    <lineage>
        <taxon>Eukaryota</taxon>
        <taxon>Fungi</taxon>
        <taxon>Dikarya</taxon>
        <taxon>Basidiomycota</taxon>
        <taxon>Agaricomycotina</taxon>
        <taxon>Agaricomycetes</taxon>
        <taxon>Agaricomycetidae</taxon>
        <taxon>Agaricales</taxon>
        <taxon>Marasmiineae</taxon>
        <taxon>Omphalotaceae</taxon>
        <taxon>Marasmiellus</taxon>
    </lineage>
</organism>
<keyword evidence="3" id="KW-1185">Reference proteome</keyword>
<dbReference type="PANTHER" id="PTHR10622">
    <property type="entry name" value="HET DOMAIN-CONTAINING PROTEIN"/>
    <property type="match status" value="1"/>
</dbReference>
<sequence>MRLLRTPPLDSTEFPKLVSFSFEIPRYAILSHTWEHKEIEFPDLSTLGKAPHILSSSEKVPSLYKILGACRRARKDGFDYIWIDSCCINKDSSAELSEALNSMYQYYKLAAVCYVYLSDVCNAAEQNPRSGESDFRQCKWFTRGWALQELLAPSELVFFAKDWTKIGTKHSLHDAITAITGIPTIVLVEGDASSVSIAKKMSWAAQRKTTRPEDQAYCLMGIFSVNMPPIYGEGLESAFTRLQQEIIKYSNDRSIFAWTAASGHISTWEDRGLFANSPYEFRFSGHIGVSEWDFGTTDSSYYMTNSGLRIHLPLKHSEGDHLFRAFLSCRNERDGTHAAIYLRRTQKNEYSRCRANELILEPTMPGPKTLECIDVKGRRPDVATDTQMETDQTLLFLIRWYPHPDTTWLYNGYTFIHGNVGGGGSEKLLKLYVSRENPLTVYFTNKQDATFQVLVHVDKGLACANIGFAGAVATKDQKRLHLERVVKALPDNEMAILHLRKQPNKEQFRKLDIFIVPASPLIKDLDPTDFGVMIEIDNTVKRLFELRTILPADFFSQHYREERHHSVYCTIDPHRPFRILTFKPKSSGLGFSNFAVLLWIRNEKAAGWVRVVKDFPDADSNGETVESILEIVKDNFRKHKEDGENISGIKRGFSESSYIAKAGISRRKEKVLQPGTHVAWIKLGSYL</sequence>
<proteinExistence type="predicted"/>
<name>A0ABR1K4C4_9AGAR</name>
<evidence type="ECO:0000259" key="1">
    <source>
        <dbReference type="Pfam" id="PF06985"/>
    </source>
</evidence>
<dbReference type="EMBL" id="JBANRG010000001">
    <property type="protein sequence ID" value="KAK7472410.1"/>
    <property type="molecule type" value="Genomic_DNA"/>
</dbReference>
<comment type="caution">
    <text evidence="2">The sequence shown here is derived from an EMBL/GenBank/DDBJ whole genome shotgun (WGS) entry which is preliminary data.</text>
</comment>
<gene>
    <name evidence="2" type="ORF">VKT23_000524</name>
</gene>
<evidence type="ECO:0000313" key="3">
    <source>
        <dbReference type="Proteomes" id="UP001498398"/>
    </source>
</evidence>
<protein>
    <recommendedName>
        <fullName evidence="1">Heterokaryon incompatibility domain-containing protein</fullName>
    </recommendedName>
</protein>
<reference evidence="2 3" key="1">
    <citation type="submission" date="2024-01" db="EMBL/GenBank/DDBJ databases">
        <title>A draft genome for the cacao thread blight pathogen Marasmiellus scandens.</title>
        <authorList>
            <person name="Baruah I.K."/>
            <person name="Leung J."/>
            <person name="Bukari Y."/>
            <person name="Amoako-Attah I."/>
            <person name="Meinhardt L.W."/>
            <person name="Bailey B.A."/>
            <person name="Cohen S.P."/>
        </authorList>
    </citation>
    <scope>NUCLEOTIDE SEQUENCE [LARGE SCALE GENOMIC DNA]</scope>
    <source>
        <strain evidence="2 3">GH-19</strain>
    </source>
</reference>